<comment type="similarity">
    <text evidence="6">Belongs to the dispatched family.</text>
</comment>
<keyword evidence="5" id="KW-0325">Glycoprotein</keyword>
<sequence length="583" mass="65991">MQEEYRGDELKLVGAQFGVKEGLFVQELRSDVRLGVFAIIFVVFIILMYTDSFFYTFCISATLLLSIGVAFFVYTVILGIKFFPFLNLLAMILVVAVGADDAFLFMYQYRKHKEDASRKWSPALLNCDINNIKEEHSDKEELMEYHRRRVISGLSDALSHAAISMFVTSATTSVAFFANLVSEIIVLRCFGLYAGTLMIINYILVIIILPAAIIVSDAGVKSFNISKFFIWRMKSRITQLWHSVATSFDIVFSRLIPQIVYIIRIPLTLLTLIAFVVSIYAIVKTPGIRLPERNSIQFLRSNHPYEWFDENAATMFDFSIGRRPKMSIISVWGIKPTTSGSSLIPKEKGSLNVDIGFADNLSNNLLEFQISIAQTCQPSNQSKCGAKIMRKSFSGDMLSRCFLQFGHATTLPVFKQWQQENGDGPIFDKSGDFLAYFLLTYSKYNLSTVFKEMKPFFDFMRSVKVEQREIFKFGQPLILTTTHIAKLYDLLERILNGTALSVFISLMVSMTVIVFITFDVTLSLLAIICISTVVTVTIAVVLWAGWTVNVVEATIIVLTIGMSFDYCLHFAIGFRLHKNGDFR</sequence>
<evidence type="ECO:0000256" key="1">
    <source>
        <dbReference type="ARBA" id="ARBA00004141"/>
    </source>
</evidence>
<evidence type="ECO:0000256" key="6">
    <source>
        <dbReference type="ARBA" id="ARBA00038046"/>
    </source>
</evidence>
<evidence type="ECO:0000256" key="3">
    <source>
        <dbReference type="ARBA" id="ARBA00022989"/>
    </source>
</evidence>
<feature type="transmembrane region" description="Helical" evidence="7">
    <location>
        <begin position="553"/>
        <end position="574"/>
    </location>
</feature>
<dbReference type="InterPro" id="IPR003392">
    <property type="entry name" value="PTHD_SSD"/>
</dbReference>
<evidence type="ECO:0000259" key="8">
    <source>
        <dbReference type="PROSITE" id="PS50156"/>
    </source>
</evidence>
<evidence type="ECO:0000313" key="9">
    <source>
        <dbReference type="Proteomes" id="UP000050640"/>
    </source>
</evidence>
<dbReference type="InterPro" id="IPR052081">
    <property type="entry name" value="Dispatched_Hh_regulator"/>
</dbReference>
<dbReference type="PANTHER" id="PTHR45951">
    <property type="entry name" value="PROTEIN DISPATCHED-RELATED"/>
    <property type="match status" value="1"/>
</dbReference>
<feature type="transmembrane region" description="Helical" evidence="7">
    <location>
        <begin position="57"/>
        <end position="80"/>
    </location>
</feature>
<dbReference type="GO" id="GO:0007224">
    <property type="term" value="P:smoothened signaling pathway"/>
    <property type="evidence" value="ECO:0007669"/>
    <property type="project" value="TreeGrafter"/>
</dbReference>
<keyword evidence="3 7" id="KW-1133">Transmembrane helix</keyword>
<dbReference type="PANTHER" id="PTHR45951:SF3">
    <property type="entry name" value="PROTEIN DISPATCHED"/>
    <property type="match status" value="1"/>
</dbReference>
<feature type="transmembrane region" description="Helical" evidence="7">
    <location>
        <begin position="157"/>
        <end position="178"/>
    </location>
</feature>
<dbReference type="GO" id="GO:0022857">
    <property type="term" value="F:transmembrane transporter activity"/>
    <property type="evidence" value="ECO:0007669"/>
    <property type="project" value="TreeGrafter"/>
</dbReference>
<evidence type="ECO:0000256" key="7">
    <source>
        <dbReference type="SAM" id="Phobius"/>
    </source>
</evidence>
<dbReference type="InterPro" id="IPR000731">
    <property type="entry name" value="SSD"/>
</dbReference>
<name>A0A0R3RIZ9_9BILA</name>
<feature type="transmembrane region" description="Helical" evidence="7">
    <location>
        <begin position="524"/>
        <end position="546"/>
    </location>
</feature>
<dbReference type="PROSITE" id="PS50156">
    <property type="entry name" value="SSD"/>
    <property type="match status" value="1"/>
</dbReference>
<dbReference type="AlphaFoldDB" id="A0A0R3RIZ9"/>
<reference evidence="10" key="1">
    <citation type="submission" date="2017-02" db="UniProtKB">
        <authorList>
            <consortium name="WormBaseParasite"/>
        </authorList>
    </citation>
    <scope>IDENTIFICATION</scope>
</reference>
<organism evidence="9 10">
    <name type="scientific">Elaeophora elaphi</name>
    <dbReference type="NCBI Taxonomy" id="1147741"/>
    <lineage>
        <taxon>Eukaryota</taxon>
        <taxon>Metazoa</taxon>
        <taxon>Ecdysozoa</taxon>
        <taxon>Nematoda</taxon>
        <taxon>Chromadorea</taxon>
        <taxon>Rhabditida</taxon>
        <taxon>Spirurina</taxon>
        <taxon>Spiruromorpha</taxon>
        <taxon>Filarioidea</taxon>
        <taxon>Onchocercidae</taxon>
        <taxon>Elaeophora</taxon>
    </lineage>
</organism>
<keyword evidence="4 7" id="KW-0472">Membrane</keyword>
<feature type="transmembrane region" description="Helical" evidence="7">
    <location>
        <begin position="190"/>
        <end position="216"/>
    </location>
</feature>
<evidence type="ECO:0000256" key="2">
    <source>
        <dbReference type="ARBA" id="ARBA00022692"/>
    </source>
</evidence>
<dbReference type="Proteomes" id="UP000050640">
    <property type="component" value="Unplaced"/>
</dbReference>
<dbReference type="WBParaSite" id="EEL_0000145701-mRNA-1">
    <property type="protein sequence ID" value="EEL_0000145701-mRNA-1"/>
    <property type="gene ID" value="EEL_0000145701"/>
</dbReference>
<keyword evidence="9" id="KW-1185">Reference proteome</keyword>
<dbReference type="Pfam" id="PF02460">
    <property type="entry name" value="Patched"/>
    <property type="match status" value="1"/>
</dbReference>
<feature type="transmembrane region" description="Helical" evidence="7">
    <location>
        <begin position="262"/>
        <end position="283"/>
    </location>
</feature>
<dbReference type="Gene3D" id="1.20.1640.10">
    <property type="entry name" value="Multidrug efflux transporter AcrB transmembrane domain"/>
    <property type="match status" value="2"/>
</dbReference>
<protein>
    <submittedName>
        <fullName evidence="10">SSD domain-containing protein</fullName>
    </submittedName>
</protein>
<evidence type="ECO:0000256" key="5">
    <source>
        <dbReference type="ARBA" id="ARBA00023180"/>
    </source>
</evidence>
<dbReference type="STRING" id="1147741.A0A0R3RIZ9"/>
<accession>A0A0R3RIZ9</accession>
<evidence type="ECO:0000313" key="10">
    <source>
        <dbReference type="WBParaSite" id="EEL_0000145701-mRNA-1"/>
    </source>
</evidence>
<feature type="transmembrane region" description="Helical" evidence="7">
    <location>
        <begin position="494"/>
        <end position="518"/>
    </location>
</feature>
<dbReference type="GO" id="GO:0016020">
    <property type="term" value="C:membrane"/>
    <property type="evidence" value="ECO:0007669"/>
    <property type="project" value="UniProtKB-SubCell"/>
</dbReference>
<comment type="subcellular location">
    <subcellularLocation>
        <location evidence="1">Membrane</location>
        <topology evidence="1">Multi-pass membrane protein</topology>
    </subcellularLocation>
</comment>
<feature type="domain" description="SSD" evidence="8">
    <location>
        <begin position="54"/>
        <end position="215"/>
    </location>
</feature>
<evidence type="ECO:0000256" key="4">
    <source>
        <dbReference type="ARBA" id="ARBA00023136"/>
    </source>
</evidence>
<feature type="transmembrane region" description="Helical" evidence="7">
    <location>
        <begin position="86"/>
        <end position="109"/>
    </location>
</feature>
<dbReference type="SUPFAM" id="SSF82866">
    <property type="entry name" value="Multidrug efflux transporter AcrB transmembrane domain"/>
    <property type="match status" value="2"/>
</dbReference>
<proteinExistence type="inferred from homology"/>
<keyword evidence="2 7" id="KW-0812">Transmembrane</keyword>
<feature type="transmembrane region" description="Helical" evidence="7">
    <location>
        <begin position="32"/>
        <end position="50"/>
    </location>
</feature>